<evidence type="ECO:0000256" key="1">
    <source>
        <dbReference type="SAM" id="Phobius"/>
    </source>
</evidence>
<dbReference type="EMBL" id="JAEEGC010000106">
    <property type="protein sequence ID" value="MBV7275045.1"/>
    <property type="molecule type" value="Genomic_DNA"/>
</dbReference>
<evidence type="ECO:0000313" key="2">
    <source>
        <dbReference type="EMBL" id="MBV7275045.1"/>
    </source>
</evidence>
<keyword evidence="3" id="KW-1185">Reference proteome</keyword>
<dbReference type="RefSeq" id="WP_218322101.1">
    <property type="nucleotide sequence ID" value="NZ_JAEEGC010000106.1"/>
</dbReference>
<dbReference type="InterPro" id="IPR012902">
    <property type="entry name" value="N_methyl_site"/>
</dbReference>
<organism evidence="2 3">
    <name type="scientific">Clostridium thailandense</name>
    <dbReference type="NCBI Taxonomy" id="2794346"/>
    <lineage>
        <taxon>Bacteria</taxon>
        <taxon>Bacillati</taxon>
        <taxon>Bacillota</taxon>
        <taxon>Clostridia</taxon>
        <taxon>Eubacteriales</taxon>
        <taxon>Clostridiaceae</taxon>
        <taxon>Clostridium</taxon>
    </lineage>
</organism>
<keyword evidence="1" id="KW-0472">Membrane</keyword>
<dbReference type="NCBIfam" id="TIGR02532">
    <property type="entry name" value="IV_pilin_GFxxxE"/>
    <property type="match status" value="1"/>
</dbReference>
<reference evidence="2" key="1">
    <citation type="submission" date="2020-12" db="EMBL/GenBank/DDBJ databases">
        <title>Clostridium thailandense sp. nov., a novel acetogenic bacterium isolated from peat land soil in Thailand.</title>
        <authorList>
            <person name="Chaikitkaew S."/>
            <person name="Birkeland N.K."/>
        </authorList>
    </citation>
    <scope>NUCLEOTIDE SEQUENCE</scope>
    <source>
        <strain evidence="2">PL3</strain>
    </source>
</reference>
<protein>
    <submittedName>
        <fullName evidence="2">Prepilin-type N-terminal cleavage/methylation domain-containing protein</fullName>
    </submittedName>
</protein>
<comment type="caution">
    <text evidence="2">The sequence shown here is derived from an EMBL/GenBank/DDBJ whole genome shotgun (WGS) entry which is preliminary data.</text>
</comment>
<dbReference type="AlphaFoldDB" id="A0A949WSD2"/>
<keyword evidence="1" id="KW-1133">Transmembrane helix</keyword>
<keyword evidence="1" id="KW-0812">Transmembrane</keyword>
<accession>A0A949WSD2</accession>
<evidence type="ECO:0000313" key="3">
    <source>
        <dbReference type="Proteomes" id="UP000694308"/>
    </source>
</evidence>
<feature type="transmembrane region" description="Helical" evidence="1">
    <location>
        <begin position="34"/>
        <end position="56"/>
    </location>
</feature>
<name>A0A949WSD2_9CLOT</name>
<dbReference type="Proteomes" id="UP000694308">
    <property type="component" value="Unassembled WGS sequence"/>
</dbReference>
<proteinExistence type="predicted"/>
<dbReference type="Pfam" id="PF07963">
    <property type="entry name" value="N_methyl"/>
    <property type="match status" value="1"/>
</dbReference>
<gene>
    <name evidence="2" type="ORF">I6U48_19275</name>
</gene>
<sequence length="175" mass="20489">MHVPFNIKTGKKKCTALLCALEQLFWNLSIKKGYSLIEVMCSITIFSTLFITVLSIQINNLKIKSINNEIYNYSVFLEAAKNNIMYNCSYDEIQKLDFEKKYYISKENLQIDKIKDKGIQNLFVTEKPLNGAYLVINIEEGKVMKLNLKLYEKIRKGTKVIECEFYKGKYHRTKN</sequence>